<dbReference type="FunCoup" id="K3XSH5">
    <property type="interactions" value="31"/>
</dbReference>
<dbReference type="GO" id="GO:0000981">
    <property type="term" value="F:DNA-binding transcription factor activity, RNA polymerase II-specific"/>
    <property type="evidence" value="ECO:0000318"/>
    <property type="project" value="GO_Central"/>
</dbReference>
<evidence type="ECO:0000256" key="2">
    <source>
        <dbReference type="ARBA" id="ARBA00023015"/>
    </source>
</evidence>
<feature type="region of interest" description="Disordered" evidence="5">
    <location>
        <begin position="199"/>
        <end position="254"/>
    </location>
</feature>
<dbReference type="CDD" id="cd22907">
    <property type="entry name" value="HFD_NFYB"/>
    <property type="match status" value="1"/>
</dbReference>
<keyword evidence="2" id="KW-0805">Transcription regulation</keyword>
<feature type="compositionally biased region" description="Basic and acidic residues" evidence="5">
    <location>
        <begin position="75"/>
        <end position="89"/>
    </location>
</feature>
<feature type="compositionally biased region" description="Gly residues" evidence="5">
    <location>
        <begin position="220"/>
        <end position="238"/>
    </location>
</feature>
<dbReference type="GO" id="GO:0001228">
    <property type="term" value="F:DNA-binding transcription activator activity, RNA polymerase II-specific"/>
    <property type="evidence" value="ECO:0007669"/>
    <property type="project" value="InterPro"/>
</dbReference>
<dbReference type="EMBL" id="AGNK02003449">
    <property type="status" value="NOT_ANNOTATED_CDS"/>
    <property type="molecule type" value="Genomic_DNA"/>
</dbReference>
<comment type="similarity">
    <text evidence="1">Belongs to the NFYB/HAP3 subunit family.</text>
</comment>
<dbReference type="PANTHER" id="PTHR11064">
    <property type="entry name" value="CCAAT-BINDING TRANSCRIPTION FACTOR-RELATED"/>
    <property type="match status" value="1"/>
</dbReference>
<evidence type="ECO:0000256" key="1">
    <source>
        <dbReference type="ARBA" id="ARBA00009053"/>
    </source>
</evidence>
<dbReference type="PANTHER" id="PTHR11064:SF106">
    <property type="entry name" value="NUCLEAR TRANSCRIPTION FACTOR Y SUBUNIT B-5"/>
    <property type="match status" value="1"/>
</dbReference>
<evidence type="ECO:0000259" key="6">
    <source>
        <dbReference type="Pfam" id="PF00808"/>
    </source>
</evidence>
<sequence>RTNGPVPPCSGHDHRGQRARVVKASSASLGSSAAATSGDNSTTPTAEEERERAAYSDSDSQQQERARARGRGRRPGREESELGMADHHGQPPGGGGGGAEEIKEQDRLLPIANVGRIMKQILPPNAKISKEAKETMQECVSEFISFVTGEASDKCHKEKRKTVNGDDVCWAFGALGFDDYVDPMRRYLHKYRELEGDRAAAAASSRGGGPPGPDHPSTSGGPGAGAGPGPSGGGGGHFMFGAMDRSDNNSSRPF</sequence>
<dbReference type="InParanoid" id="K3XSH5"/>
<reference evidence="7" key="2">
    <citation type="submission" date="2018-08" db="UniProtKB">
        <authorList>
            <consortium name="EnsemblPlants"/>
        </authorList>
    </citation>
    <scope>IDENTIFICATION</scope>
    <source>
        <strain evidence="7">Yugu1</strain>
    </source>
</reference>
<protein>
    <recommendedName>
        <fullName evidence="6">Transcription factor CBF/NF-Y/archaeal histone domain-containing protein</fullName>
    </recommendedName>
</protein>
<dbReference type="eggNOG" id="KOG0869">
    <property type="taxonomic scope" value="Eukaryota"/>
</dbReference>
<dbReference type="EnsemblPlants" id="KQL08510">
    <property type="protein sequence ID" value="KQL08510"/>
    <property type="gene ID" value="SETIT_004874mg"/>
</dbReference>
<dbReference type="SUPFAM" id="SSF47113">
    <property type="entry name" value="Histone-fold"/>
    <property type="match status" value="1"/>
</dbReference>
<dbReference type="AlphaFoldDB" id="K3XSH5"/>
<dbReference type="GO" id="GO:0043565">
    <property type="term" value="F:sequence-specific DNA binding"/>
    <property type="evidence" value="ECO:0007669"/>
    <property type="project" value="InterPro"/>
</dbReference>
<dbReference type="Proteomes" id="UP000004995">
    <property type="component" value="Unassembled WGS sequence"/>
</dbReference>
<dbReference type="FunFam" id="1.10.20.10:FF:000035">
    <property type="entry name" value="Nuclear transcription factor Y subunit B-3"/>
    <property type="match status" value="1"/>
</dbReference>
<dbReference type="HOGENOM" id="CLU_1096626_0_0_1"/>
<name>K3XSH5_SETIT</name>
<evidence type="ECO:0000313" key="7">
    <source>
        <dbReference type="EnsemblPlants" id="KQL08510"/>
    </source>
</evidence>
<proteinExistence type="inferred from homology"/>
<dbReference type="Gramene" id="KQL08510">
    <property type="protein sequence ID" value="KQL08510"/>
    <property type="gene ID" value="SETIT_004874mg"/>
</dbReference>
<reference evidence="8" key="1">
    <citation type="journal article" date="2012" name="Nat. Biotechnol.">
        <title>Reference genome sequence of the model plant Setaria.</title>
        <authorList>
            <person name="Bennetzen J.L."/>
            <person name="Schmutz J."/>
            <person name="Wang H."/>
            <person name="Percifield R."/>
            <person name="Hawkins J."/>
            <person name="Pontaroli A.C."/>
            <person name="Estep M."/>
            <person name="Feng L."/>
            <person name="Vaughn J.N."/>
            <person name="Grimwood J."/>
            <person name="Jenkins J."/>
            <person name="Barry K."/>
            <person name="Lindquist E."/>
            <person name="Hellsten U."/>
            <person name="Deshpande S."/>
            <person name="Wang X."/>
            <person name="Wu X."/>
            <person name="Mitros T."/>
            <person name="Triplett J."/>
            <person name="Yang X."/>
            <person name="Ye C.Y."/>
            <person name="Mauro-Herrera M."/>
            <person name="Wang L."/>
            <person name="Li P."/>
            <person name="Sharma M."/>
            <person name="Sharma R."/>
            <person name="Ronald P.C."/>
            <person name="Panaud O."/>
            <person name="Kellogg E.A."/>
            <person name="Brutnell T.P."/>
            <person name="Doust A.N."/>
            <person name="Tuskan G.A."/>
            <person name="Rokhsar D."/>
            <person name="Devos K.M."/>
        </authorList>
    </citation>
    <scope>NUCLEOTIDE SEQUENCE [LARGE SCALE GENOMIC DNA]</scope>
    <source>
        <strain evidence="8">cv. Yugu1</strain>
    </source>
</reference>
<feature type="domain" description="Transcription factor CBF/NF-Y/archaeal histone" evidence="6">
    <location>
        <begin position="108"/>
        <end position="171"/>
    </location>
</feature>
<feature type="compositionally biased region" description="Low complexity" evidence="5">
    <location>
        <begin position="24"/>
        <end position="37"/>
    </location>
</feature>
<keyword evidence="4" id="KW-0804">Transcription</keyword>
<dbReference type="GO" id="GO:0006357">
    <property type="term" value="P:regulation of transcription by RNA polymerase II"/>
    <property type="evidence" value="ECO:0000318"/>
    <property type="project" value="GO_Central"/>
</dbReference>
<dbReference type="STRING" id="4555.K3XSH5"/>
<dbReference type="InterPro" id="IPR003958">
    <property type="entry name" value="CBFA_NFYB_domain"/>
</dbReference>
<evidence type="ECO:0000256" key="5">
    <source>
        <dbReference type="SAM" id="MobiDB-lite"/>
    </source>
</evidence>
<dbReference type="Gene3D" id="1.10.20.10">
    <property type="entry name" value="Histone, subunit A"/>
    <property type="match status" value="1"/>
</dbReference>
<dbReference type="InterPro" id="IPR027113">
    <property type="entry name" value="Transc_fact_NFYB/HAP3"/>
</dbReference>
<keyword evidence="3" id="KW-0238">DNA-binding</keyword>
<dbReference type="InterPro" id="IPR009072">
    <property type="entry name" value="Histone-fold"/>
</dbReference>
<evidence type="ECO:0000256" key="3">
    <source>
        <dbReference type="ARBA" id="ARBA00023125"/>
    </source>
</evidence>
<evidence type="ECO:0000313" key="8">
    <source>
        <dbReference type="Proteomes" id="UP000004995"/>
    </source>
</evidence>
<organism evidence="7 8">
    <name type="scientific">Setaria italica</name>
    <name type="common">Foxtail millet</name>
    <name type="synonym">Panicum italicum</name>
    <dbReference type="NCBI Taxonomy" id="4555"/>
    <lineage>
        <taxon>Eukaryota</taxon>
        <taxon>Viridiplantae</taxon>
        <taxon>Streptophyta</taxon>
        <taxon>Embryophyta</taxon>
        <taxon>Tracheophyta</taxon>
        <taxon>Spermatophyta</taxon>
        <taxon>Magnoliopsida</taxon>
        <taxon>Liliopsida</taxon>
        <taxon>Poales</taxon>
        <taxon>Poaceae</taxon>
        <taxon>PACMAD clade</taxon>
        <taxon>Panicoideae</taxon>
        <taxon>Panicodae</taxon>
        <taxon>Paniceae</taxon>
        <taxon>Cenchrinae</taxon>
        <taxon>Setaria</taxon>
    </lineage>
</organism>
<accession>K3XSH5</accession>
<dbReference type="GO" id="GO:0046982">
    <property type="term" value="F:protein heterodimerization activity"/>
    <property type="evidence" value="ECO:0007669"/>
    <property type="project" value="InterPro"/>
</dbReference>
<dbReference type="Pfam" id="PF00808">
    <property type="entry name" value="CBFD_NFYB_HMF"/>
    <property type="match status" value="1"/>
</dbReference>
<feature type="region of interest" description="Disordered" evidence="5">
    <location>
        <begin position="1"/>
        <end position="101"/>
    </location>
</feature>
<evidence type="ECO:0000256" key="4">
    <source>
        <dbReference type="ARBA" id="ARBA00023163"/>
    </source>
</evidence>
<dbReference type="PROSITE" id="PS00685">
    <property type="entry name" value="NFYB_HAP3"/>
    <property type="match status" value="1"/>
</dbReference>
<dbReference type="InterPro" id="IPR003956">
    <property type="entry name" value="Transcrpt_fac_NFYB/HAP3_CS"/>
</dbReference>
<dbReference type="GO" id="GO:0016602">
    <property type="term" value="C:CCAAT-binding factor complex"/>
    <property type="evidence" value="ECO:0000318"/>
    <property type="project" value="GO_Central"/>
</dbReference>
<dbReference type="OMA" id="MAFPGLM"/>
<dbReference type="PRINTS" id="PR00615">
    <property type="entry name" value="CCAATSUBUNTA"/>
</dbReference>
<keyword evidence="8" id="KW-1185">Reference proteome</keyword>